<evidence type="ECO:0000256" key="2">
    <source>
        <dbReference type="ARBA" id="ARBA00022676"/>
    </source>
</evidence>
<name>A0A221W1S1_9PSEU</name>
<dbReference type="InterPro" id="IPR050426">
    <property type="entry name" value="Glycosyltransferase_28"/>
</dbReference>
<dbReference type="InterPro" id="IPR002213">
    <property type="entry name" value="UDP_glucos_trans"/>
</dbReference>
<dbReference type="GO" id="GO:0016758">
    <property type="term" value="F:hexosyltransferase activity"/>
    <property type="evidence" value="ECO:0007669"/>
    <property type="project" value="UniProtKB-ARBA"/>
</dbReference>
<evidence type="ECO:0000313" key="5">
    <source>
        <dbReference type="Proteomes" id="UP000204221"/>
    </source>
</evidence>
<dbReference type="OrthoDB" id="5488434at2"/>
<dbReference type="GO" id="GO:0008194">
    <property type="term" value="F:UDP-glycosyltransferase activity"/>
    <property type="evidence" value="ECO:0007669"/>
    <property type="project" value="InterPro"/>
</dbReference>
<dbReference type="Pfam" id="PF21036">
    <property type="entry name" value="EryCIII-like_N"/>
    <property type="match status" value="1"/>
</dbReference>
<organism evidence="4 5">
    <name type="scientific">Actinoalloteichus hoggarensis</name>
    <dbReference type="NCBI Taxonomy" id="1470176"/>
    <lineage>
        <taxon>Bacteria</taxon>
        <taxon>Bacillati</taxon>
        <taxon>Actinomycetota</taxon>
        <taxon>Actinomycetes</taxon>
        <taxon>Pseudonocardiales</taxon>
        <taxon>Pseudonocardiaceae</taxon>
        <taxon>Actinoalloteichus</taxon>
    </lineage>
</organism>
<protein>
    <submittedName>
        <fullName evidence="4">Desosaminyl transferase EryCIII</fullName>
        <ecNumber evidence="4">2.4.1.278</ecNumber>
    </submittedName>
</protein>
<dbReference type="Proteomes" id="UP000204221">
    <property type="component" value="Chromosome"/>
</dbReference>
<dbReference type="Gene3D" id="3.40.50.2000">
    <property type="entry name" value="Glycogen Phosphorylase B"/>
    <property type="match status" value="2"/>
</dbReference>
<keyword evidence="3 4" id="KW-0808">Transferase</keyword>
<comment type="similarity">
    <text evidence="1">Belongs to the glycosyltransferase 28 family.</text>
</comment>
<dbReference type="EC" id="2.4.1.278" evidence="4"/>
<dbReference type="PANTHER" id="PTHR48050">
    <property type="entry name" value="STEROL 3-BETA-GLUCOSYLTRANSFERASE"/>
    <property type="match status" value="1"/>
</dbReference>
<keyword evidence="5" id="KW-1185">Reference proteome</keyword>
<dbReference type="SUPFAM" id="SSF53756">
    <property type="entry name" value="UDP-Glycosyltransferase/glycogen phosphorylase"/>
    <property type="match status" value="1"/>
</dbReference>
<dbReference type="EMBL" id="CP022521">
    <property type="protein sequence ID" value="ASO19707.1"/>
    <property type="molecule type" value="Genomic_DNA"/>
</dbReference>
<dbReference type="AlphaFoldDB" id="A0A221W1S1"/>
<evidence type="ECO:0000256" key="1">
    <source>
        <dbReference type="ARBA" id="ARBA00006962"/>
    </source>
</evidence>
<proteinExistence type="inferred from homology"/>
<dbReference type="PANTHER" id="PTHR48050:SF13">
    <property type="entry name" value="STEROL 3-BETA-GLUCOSYLTRANSFERASE UGT80A2"/>
    <property type="match status" value="1"/>
</dbReference>
<dbReference type="InterPro" id="IPR010610">
    <property type="entry name" value="EryCIII-like_C"/>
</dbReference>
<sequence length="389" mass="40687">MRVLFTTWAWPSHLYAMVPLAWACRAAGHEVLIVSQPELADEMISTGLPSTTVGDDVDAAGLVRGYVLPSARSGELTGQAKSTGKGPRAMRMFLAHAESMVDGLVALARDWKPDLIVHEPTALAGPVAASAVGVPSVRHLYGTDLLLRARGILPELLAPLGERHELTDLEPFGVATVDPTPTSLQVATDYHRIPMRYVPFNGSGPAVTPLPVRGARPRICVTWGHTMAKLDPSLFLLPEIVTALGESDVEVVAAVSSAQHPLVGDVPDNVTVFVDTPVDALLPGCDLLVGHGGAGTILTTMRHGLPALLVPRLPDHAGHSGQVRAAGVGEVLDPGDLTATSLRESVDRVLAGPATERARAVADEMRAAAPPADVVEQLAELAAAPLSVG</sequence>
<dbReference type="KEGG" id="ahg:AHOG_10320"/>
<keyword evidence="2 4" id="KW-0328">Glycosyltransferase</keyword>
<dbReference type="RefSeq" id="WP_093941171.1">
    <property type="nucleotide sequence ID" value="NZ_CP022521.1"/>
</dbReference>
<gene>
    <name evidence="4" type="primary">eryCIII1</name>
    <name evidence="4" type="ORF">AHOG_10320</name>
</gene>
<accession>A0A221W1S1</accession>
<dbReference type="Pfam" id="PF06722">
    <property type="entry name" value="EryCIII-like_C"/>
    <property type="match status" value="1"/>
</dbReference>
<reference evidence="4 5" key="1">
    <citation type="submission" date="2017-07" db="EMBL/GenBank/DDBJ databases">
        <title>Complete genome sequence of Actinoalloteichus hoggarensis DSM 45943, type strain of Actinoalloteichus hoggarensis.</title>
        <authorList>
            <person name="Ruckert C."/>
            <person name="Nouioui I."/>
            <person name="Willmese J."/>
            <person name="van Wezel G."/>
            <person name="Klenk H.-P."/>
            <person name="Kalinowski J."/>
            <person name="Zotchev S.B."/>
        </authorList>
    </citation>
    <scope>NUCLEOTIDE SEQUENCE [LARGE SCALE GENOMIC DNA]</scope>
    <source>
        <strain evidence="4 5">DSM 45943</strain>
    </source>
</reference>
<dbReference type="GO" id="GO:0017000">
    <property type="term" value="P:antibiotic biosynthetic process"/>
    <property type="evidence" value="ECO:0007669"/>
    <property type="project" value="UniProtKB-ARBA"/>
</dbReference>
<evidence type="ECO:0000313" key="4">
    <source>
        <dbReference type="EMBL" id="ASO19707.1"/>
    </source>
</evidence>
<dbReference type="InterPro" id="IPR048284">
    <property type="entry name" value="EryCIII-like_N"/>
</dbReference>
<dbReference type="CDD" id="cd03784">
    <property type="entry name" value="GT1_Gtf-like"/>
    <property type="match status" value="1"/>
</dbReference>
<evidence type="ECO:0000256" key="3">
    <source>
        <dbReference type="ARBA" id="ARBA00022679"/>
    </source>
</evidence>